<gene>
    <name evidence="5" type="ORF">KGM_208260</name>
</gene>
<reference evidence="5 6" key="1">
    <citation type="journal article" date="2011" name="Cell">
        <title>The monarch butterfly genome yields insights into long-distance migration.</title>
        <authorList>
            <person name="Zhan S."/>
            <person name="Merlin C."/>
            <person name="Boore J.L."/>
            <person name="Reppert S.M."/>
        </authorList>
    </citation>
    <scope>NUCLEOTIDE SEQUENCE [LARGE SCALE GENOMIC DNA]</scope>
    <source>
        <strain evidence="5">F-2</strain>
    </source>
</reference>
<name>A0A212EXP5_DANPL</name>
<evidence type="ECO:0000313" key="6">
    <source>
        <dbReference type="Proteomes" id="UP000007151"/>
    </source>
</evidence>
<dbReference type="AlphaFoldDB" id="A0A212EXP5"/>
<keyword evidence="3" id="KW-0862">Zinc</keyword>
<evidence type="ECO:0000256" key="3">
    <source>
        <dbReference type="ARBA" id="ARBA00022833"/>
    </source>
</evidence>
<dbReference type="EMBL" id="AGBW02011698">
    <property type="protein sequence ID" value="OWR46269.1"/>
    <property type="molecule type" value="Genomic_DNA"/>
</dbReference>
<organism evidence="5 6">
    <name type="scientific">Danaus plexippus plexippus</name>
    <dbReference type="NCBI Taxonomy" id="278856"/>
    <lineage>
        <taxon>Eukaryota</taxon>
        <taxon>Metazoa</taxon>
        <taxon>Ecdysozoa</taxon>
        <taxon>Arthropoda</taxon>
        <taxon>Hexapoda</taxon>
        <taxon>Insecta</taxon>
        <taxon>Pterygota</taxon>
        <taxon>Neoptera</taxon>
        <taxon>Endopterygota</taxon>
        <taxon>Lepidoptera</taxon>
        <taxon>Glossata</taxon>
        <taxon>Ditrysia</taxon>
        <taxon>Papilionoidea</taxon>
        <taxon>Nymphalidae</taxon>
        <taxon>Danainae</taxon>
        <taxon>Danaini</taxon>
        <taxon>Danaina</taxon>
        <taxon>Danaus</taxon>
        <taxon>Danaus</taxon>
    </lineage>
</organism>
<dbReference type="Gene3D" id="2.20.25.240">
    <property type="match status" value="2"/>
</dbReference>
<evidence type="ECO:0000256" key="2">
    <source>
        <dbReference type="ARBA" id="ARBA00022771"/>
    </source>
</evidence>
<evidence type="ECO:0000256" key="1">
    <source>
        <dbReference type="ARBA" id="ARBA00022723"/>
    </source>
</evidence>
<keyword evidence="6" id="KW-1185">Reference proteome</keyword>
<keyword evidence="1" id="KW-0479">Metal-binding</keyword>
<dbReference type="InterPro" id="IPR007588">
    <property type="entry name" value="Znf_FLYWCH"/>
</dbReference>
<dbReference type="GO" id="GO:0008270">
    <property type="term" value="F:zinc ion binding"/>
    <property type="evidence" value="ECO:0007669"/>
    <property type="project" value="UniProtKB-KW"/>
</dbReference>
<comment type="caution">
    <text evidence="5">The sequence shown here is derived from an EMBL/GenBank/DDBJ whole genome shotgun (WGS) entry which is preliminary data.</text>
</comment>
<proteinExistence type="predicted"/>
<feature type="domain" description="FLYWCH-type" evidence="4">
    <location>
        <begin position="101"/>
        <end position="164"/>
    </location>
</feature>
<sequence length="179" mass="20862">MILKCNFSLLFIDEPKFLTSHRGNPLISFSGYRYSMKQSRRIDLPIFIQSKKGNPLILLAGYRYSMKNCKPIGSSMQKRWQCSTHTNRGCCDESSYNSLQYVYSKRGNPLMFFAGYTFSLKKYRNTNDSRRRLWRCSTHASRGCHVVLVTVDETIVSIKSEHNHKPSYRYCKTKPITAM</sequence>
<dbReference type="Proteomes" id="UP000007151">
    <property type="component" value="Unassembled WGS sequence"/>
</dbReference>
<dbReference type="KEGG" id="dpl:KGM_208260"/>
<keyword evidence="2" id="KW-0863">Zinc-finger</keyword>
<dbReference type="InParanoid" id="A0A212EXP5"/>
<accession>A0A212EXP5</accession>
<dbReference type="Pfam" id="PF04500">
    <property type="entry name" value="FLYWCH"/>
    <property type="match status" value="1"/>
</dbReference>
<evidence type="ECO:0000313" key="5">
    <source>
        <dbReference type="EMBL" id="OWR46269.1"/>
    </source>
</evidence>
<protein>
    <recommendedName>
        <fullName evidence="4">FLYWCH-type domain-containing protein</fullName>
    </recommendedName>
</protein>
<evidence type="ECO:0000259" key="4">
    <source>
        <dbReference type="Pfam" id="PF04500"/>
    </source>
</evidence>